<accession>A0ABQ5SYS9</accession>
<dbReference type="Pfam" id="PF07690">
    <property type="entry name" value="MFS_1"/>
    <property type="match status" value="1"/>
</dbReference>
<evidence type="ECO:0000313" key="11">
    <source>
        <dbReference type="EMBL" id="GLJ68989.1"/>
    </source>
</evidence>
<keyword evidence="2" id="KW-0813">Transport</keyword>
<keyword evidence="3" id="KW-1003">Cell membrane</keyword>
<feature type="domain" description="Major facilitator superfamily (MFS) profile" evidence="10">
    <location>
        <begin position="1"/>
        <end position="414"/>
    </location>
</feature>
<dbReference type="Gene3D" id="1.20.1250.20">
    <property type="entry name" value="MFS general substrate transporter like domains"/>
    <property type="match status" value="2"/>
</dbReference>
<feature type="transmembrane region" description="Helical" evidence="9">
    <location>
        <begin position="386"/>
        <end position="409"/>
    </location>
</feature>
<evidence type="ECO:0000256" key="7">
    <source>
        <dbReference type="ARBA" id="ARBA00038075"/>
    </source>
</evidence>
<comment type="subcellular location">
    <subcellularLocation>
        <location evidence="1">Cell inner membrane</location>
        <topology evidence="1">Multi-pass membrane protein</topology>
    </subcellularLocation>
</comment>
<proteinExistence type="inferred from homology"/>
<evidence type="ECO:0000256" key="2">
    <source>
        <dbReference type="ARBA" id="ARBA00022448"/>
    </source>
</evidence>
<reference evidence="11" key="1">
    <citation type="journal article" date="2014" name="Int. J. Syst. Evol. Microbiol.">
        <title>Complete genome of a new Firmicutes species belonging to the dominant human colonic microbiota ('Ruminococcus bicirculans') reveals two chromosomes and a selective capacity to utilize plant glucans.</title>
        <authorList>
            <consortium name="NISC Comparative Sequencing Program"/>
            <person name="Wegmann U."/>
            <person name="Louis P."/>
            <person name="Goesmann A."/>
            <person name="Henrissat B."/>
            <person name="Duncan S.H."/>
            <person name="Flint H.J."/>
        </authorList>
    </citation>
    <scope>NUCLEOTIDE SEQUENCE</scope>
    <source>
        <strain evidence="11">VKM Ac-1246</strain>
    </source>
</reference>
<comment type="caution">
    <text evidence="11">The sequence shown here is derived from an EMBL/GenBank/DDBJ whole genome shotgun (WGS) entry which is preliminary data.</text>
</comment>
<dbReference type="EMBL" id="BSEL01000005">
    <property type="protein sequence ID" value="GLJ68989.1"/>
    <property type="molecule type" value="Genomic_DNA"/>
</dbReference>
<dbReference type="InterPro" id="IPR010290">
    <property type="entry name" value="TM_effector"/>
</dbReference>
<feature type="transmembrane region" description="Helical" evidence="9">
    <location>
        <begin position="236"/>
        <end position="254"/>
    </location>
</feature>
<dbReference type="InterPro" id="IPR011701">
    <property type="entry name" value="MFS"/>
</dbReference>
<feature type="transmembrane region" description="Helical" evidence="9">
    <location>
        <begin position="325"/>
        <end position="345"/>
    </location>
</feature>
<keyword evidence="6 9" id="KW-0472">Membrane</keyword>
<organism evidence="11 12">
    <name type="scientific">Nocardioides luteus</name>
    <dbReference type="NCBI Taxonomy" id="1844"/>
    <lineage>
        <taxon>Bacteria</taxon>
        <taxon>Bacillati</taxon>
        <taxon>Actinomycetota</taxon>
        <taxon>Actinomycetes</taxon>
        <taxon>Propionibacteriales</taxon>
        <taxon>Nocardioidaceae</taxon>
        <taxon>Nocardioides</taxon>
    </lineage>
</organism>
<dbReference type="InterPro" id="IPR020846">
    <property type="entry name" value="MFS_dom"/>
</dbReference>
<dbReference type="PANTHER" id="PTHR23513:SF9">
    <property type="entry name" value="ENTEROBACTIN EXPORTER ENTS"/>
    <property type="match status" value="1"/>
</dbReference>
<protein>
    <recommendedName>
        <fullName evidence="8">Multidrug efflux pump Tap</fullName>
    </recommendedName>
</protein>
<reference evidence="11" key="2">
    <citation type="submission" date="2023-01" db="EMBL/GenBank/DDBJ databases">
        <authorList>
            <person name="Sun Q."/>
            <person name="Evtushenko L."/>
        </authorList>
    </citation>
    <scope>NUCLEOTIDE SEQUENCE</scope>
    <source>
        <strain evidence="11">VKM Ac-1246</strain>
    </source>
</reference>
<dbReference type="CDD" id="cd06173">
    <property type="entry name" value="MFS_MefA_like"/>
    <property type="match status" value="1"/>
</dbReference>
<dbReference type="PANTHER" id="PTHR23513">
    <property type="entry name" value="INTEGRAL MEMBRANE EFFLUX PROTEIN-RELATED"/>
    <property type="match status" value="1"/>
</dbReference>
<evidence type="ECO:0000256" key="6">
    <source>
        <dbReference type="ARBA" id="ARBA00023136"/>
    </source>
</evidence>
<dbReference type="SUPFAM" id="SSF103473">
    <property type="entry name" value="MFS general substrate transporter"/>
    <property type="match status" value="1"/>
</dbReference>
<feature type="transmembrane region" description="Helical" evidence="9">
    <location>
        <begin position="93"/>
        <end position="111"/>
    </location>
</feature>
<evidence type="ECO:0000256" key="9">
    <source>
        <dbReference type="SAM" id="Phobius"/>
    </source>
</evidence>
<evidence type="ECO:0000313" key="12">
    <source>
        <dbReference type="Proteomes" id="UP001142292"/>
    </source>
</evidence>
<evidence type="ECO:0000256" key="1">
    <source>
        <dbReference type="ARBA" id="ARBA00004429"/>
    </source>
</evidence>
<dbReference type="Pfam" id="PF05977">
    <property type="entry name" value="MFS_3"/>
    <property type="match status" value="1"/>
</dbReference>
<name>A0ABQ5SYS9_9ACTN</name>
<dbReference type="InterPro" id="IPR036259">
    <property type="entry name" value="MFS_trans_sf"/>
</dbReference>
<evidence type="ECO:0000259" key="10">
    <source>
        <dbReference type="PROSITE" id="PS50850"/>
    </source>
</evidence>
<keyword evidence="12" id="KW-1185">Reference proteome</keyword>
<evidence type="ECO:0000256" key="4">
    <source>
        <dbReference type="ARBA" id="ARBA00022692"/>
    </source>
</evidence>
<evidence type="ECO:0000256" key="8">
    <source>
        <dbReference type="ARBA" id="ARBA00040914"/>
    </source>
</evidence>
<keyword evidence="5 9" id="KW-1133">Transmembrane helix</keyword>
<dbReference type="RefSeq" id="WP_189117473.1">
    <property type="nucleotide sequence ID" value="NZ_BMRK01000003.1"/>
</dbReference>
<comment type="similarity">
    <text evidence="7">Belongs to the major facilitator superfamily. Drug:H(+) antiporter-3 (DHA3) (TC 2.A.1.21) family.</text>
</comment>
<dbReference type="Proteomes" id="UP001142292">
    <property type="component" value="Unassembled WGS sequence"/>
</dbReference>
<evidence type="ECO:0000256" key="5">
    <source>
        <dbReference type="ARBA" id="ARBA00022989"/>
    </source>
</evidence>
<feature type="transmembrane region" description="Helical" evidence="9">
    <location>
        <begin position="357"/>
        <end position="380"/>
    </location>
</feature>
<dbReference type="PROSITE" id="PS50850">
    <property type="entry name" value="MFS"/>
    <property type="match status" value="1"/>
</dbReference>
<feature type="transmembrane region" description="Helical" evidence="9">
    <location>
        <begin position="300"/>
        <end position="319"/>
    </location>
</feature>
<sequence>MKLPLYGWLTAETISLVGTRISMLALPWFVLETTGSPAKAGLIALFEMTPLVLSKIFGGPIIDRLGPRRVAIVCDLGSAVVVGLIPLLYVTGLLHFATLLLLVAAAGALRGPGDAAKSSMIPHLVAAAGVPTERATGLHSFVERTASMLGAAAAGLLIGLVGATNAIIIDAVSFAVGAAVLAVSTAGVAGLRVSSGGVSTGSTSGADKVSTGSTSGPVSYRAQLAEGWHFLRRDRVLMGIAFMVALTNLIDLAWSSVLMPVWGQQHAGPETIGLLFATFSGFSAAGSAVAAALGDRMRRYPTYLVCFLVTGIPRFLVIAFGAPLWVVFALFAIGGTASGFINPILGALQFERIPAHVLGRVMSLISAFAWGLMPLGGLLGGGLVSGFGLTTALVTCGVAYFVVTMFPVLDPTWKQIERPDPASRLPAGAGS</sequence>
<feature type="transmembrane region" description="Helical" evidence="9">
    <location>
        <begin position="174"/>
        <end position="193"/>
    </location>
</feature>
<feature type="transmembrane region" description="Helical" evidence="9">
    <location>
        <begin position="148"/>
        <end position="168"/>
    </location>
</feature>
<feature type="transmembrane region" description="Helical" evidence="9">
    <location>
        <begin position="274"/>
        <end position="293"/>
    </location>
</feature>
<gene>
    <name evidence="11" type="ORF">GCM10017579_30250</name>
</gene>
<evidence type="ECO:0000256" key="3">
    <source>
        <dbReference type="ARBA" id="ARBA00022475"/>
    </source>
</evidence>
<keyword evidence="4 9" id="KW-0812">Transmembrane</keyword>